<comment type="caution">
    <text evidence="6">The sequence shown here is derived from an EMBL/GenBank/DDBJ whole genome shotgun (WGS) entry which is preliminary data.</text>
</comment>
<sequence>MSRQYYQRGNLVEAEELDDVVAVKVETDGARAAVDAEAELGTSARGAMRDAGIDDETAAAFARAHWVFVRPNRQTRAAVDVGEEISGAEAAGKVIRRPSGRIGIATDALNVQLQPSLSEEEAEREIEAVGLAVVNKLGFATNLYEVRARAAEDALAASVELHDNDRFIFAEPSFIEHVPTRLQPSDPEYPKQWQWNNTGTNGGKPRADVHIEKAWDHTLGDGIRVAVIDNGFDVQHQDLASGLDPSSGFYSSGVVGVTFTQGTAGMPDEDHGTFCAGMVGARHNGSGGVGAAPECELMLVACLGDQVGTQTTLARAAAYAAEPSTEPGIGAQQGADILVSSLGPNGAEWDLTSTLKLALEFAAANGRQGKGLPIFWAASNGRNVDIMLDEVVSHPDVIAVVRSNNKDREDNAARGPEVELIAPGVDVFSTTSGDGFGPSTGTSFAAPCAAGCAALALAANPDLTRDQLREIMHQSADKIGGPGVVYDGNGHNDDYGFGRVNAAQAIALAQLVAGRTAPAARAGQRTR</sequence>
<comment type="similarity">
    <text evidence="4">Belongs to the peptidase S8 family.</text>
</comment>
<reference evidence="6 7" key="1">
    <citation type="submission" date="2017-05" db="EMBL/GenBank/DDBJ databases">
        <title>Biotechnological potential of actinobacteria isolated from South African environments.</title>
        <authorList>
            <person name="Le Roes-Hill M."/>
            <person name="Prins A."/>
            <person name="Durrell K.A."/>
        </authorList>
    </citation>
    <scope>NUCLEOTIDE SEQUENCE [LARGE SCALE GENOMIC DNA]</scope>
    <source>
        <strain evidence="6 7">HMC13</strain>
    </source>
</reference>
<keyword evidence="1 4" id="KW-0645">Protease</keyword>
<keyword evidence="2 4" id="KW-0378">Hydrolase</keyword>
<evidence type="ECO:0000256" key="1">
    <source>
        <dbReference type="ARBA" id="ARBA00022670"/>
    </source>
</evidence>
<dbReference type="AlphaFoldDB" id="A0A243RZ94"/>
<accession>A0A243RZ94</accession>
<dbReference type="InterPro" id="IPR000209">
    <property type="entry name" value="Peptidase_S8/S53_dom"/>
</dbReference>
<dbReference type="InterPro" id="IPR022398">
    <property type="entry name" value="Peptidase_S8_His-AS"/>
</dbReference>
<feature type="active site" description="Charge relay system" evidence="4">
    <location>
        <position position="271"/>
    </location>
</feature>
<dbReference type="Pfam" id="PF00082">
    <property type="entry name" value="Peptidase_S8"/>
    <property type="match status" value="1"/>
</dbReference>
<dbReference type="PROSITE" id="PS51892">
    <property type="entry name" value="SUBTILASE"/>
    <property type="match status" value="1"/>
</dbReference>
<proteinExistence type="inferred from homology"/>
<evidence type="ECO:0000313" key="6">
    <source>
        <dbReference type="EMBL" id="OUD00542.1"/>
    </source>
</evidence>
<name>A0A243RZ94_9ACTN</name>
<dbReference type="GO" id="GO:0004252">
    <property type="term" value="F:serine-type endopeptidase activity"/>
    <property type="evidence" value="ECO:0007669"/>
    <property type="project" value="UniProtKB-UniRule"/>
</dbReference>
<feature type="active site" description="Charge relay system" evidence="4">
    <location>
        <position position="229"/>
    </location>
</feature>
<dbReference type="InterPro" id="IPR023828">
    <property type="entry name" value="Peptidase_S8_Ser-AS"/>
</dbReference>
<dbReference type="PANTHER" id="PTHR42884:SF14">
    <property type="entry name" value="NEUROENDOCRINE CONVERTASE 1"/>
    <property type="match status" value="1"/>
</dbReference>
<keyword evidence="3 4" id="KW-0720">Serine protease</keyword>
<evidence type="ECO:0000259" key="5">
    <source>
        <dbReference type="Pfam" id="PF00082"/>
    </source>
</evidence>
<feature type="active site" description="Charge relay system" evidence="4">
    <location>
        <position position="443"/>
    </location>
</feature>
<evidence type="ECO:0000313" key="7">
    <source>
        <dbReference type="Proteomes" id="UP000195105"/>
    </source>
</evidence>
<dbReference type="InterPro" id="IPR036852">
    <property type="entry name" value="Peptidase_S8/S53_dom_sf"/>
</dbReference>
<dbReference type="Proteomes" id="UP000195105">
    <property type="component" value="Unassembled WGS sequence"/>
</dbReference>
<dbReference type="PRINTS" id="PR00723">
    <property type="entry name" value="SUBTILISIN"/>
</dbReference>
<dbReference type="InterPro" id="IPR015500">
    <property type="entry name" value="Peptidase_S8_subtilisin-rel"/>
</dbReference>
<protein>
    <recommendedName>
        <fullName evidence="5">Peptidase S8/S53 domain-containing protein</fullName>
    </recommendedName>
</protein>
<dbReference type="SUPFAM" id="SSF52743">
    <property type="entry name" value="Subtilisin-like"/>
    <property type="match status" value="1"/>
</dbReference>
<dbReference type="RefSeq" id="WP_086603133.1">
    <property type="nucleotide sequence ID" value="NZ_NGFN01000171.1"/>
</dbReference>
<keyword evidence="7" id="KW-1185">Reference proteome</keyword>
<evidence type="ECO:0000256" key="2">
    <source>
        <dbReference type="ARBA" id="ARBA00022801"/>
    </source>
</evidence>
<dbReference type="GO" id="GO:0016020">
    <property type="term" value="C:membrane"/>
    <property type="evidence" value="ECO:0007669"/>
    <property type="project" value="TreeGrafter"/>
</dbReference>
<dbReference type="GO" id="GO:0016485">
    <property type="term" value="P:protein processing"/>
    <property type="evidence" value="ECO:0007669"/>
    <property type="project" value="TreeGrafter"/>
</dbReference>
<dbReference type="Gene3D" id="3.40.50.200">
    <property type="entry name" value="Peptidase S8/S53 domain"/>
    <property type="match status" value="1"/>
</dbReference>
<organism evidence="6 7">
    <name type="scientific">Streptomyces swartbergensis</name>
    <dbReference type="NCBI Taxonomy" id="487165"/>
    <lineage>
        <taxon>Bacteria</taxon>
        <taxon>Bacillati</taxon>
        <taxon>Actinomycetota</taxon>
        <taxon>Actinomycetes</taxon>
        <taxon>Kitasatosporales</taxon>
        <taxon>Streptomycetaceae</taxon>
        <taxon>Streptomyces</taxon>
    </lineage>
</organism>
<dbReference type="PANTHER" id="PTHR42884">
    <property type="entry name" value="PROPROTEIN CONVERTASE SUBTILISIN/KEXIN-RELATED"/>
    <property type="match status" value="1"/>
</dbReference>
<dbReference type="EMBL" id="NGFN01000171">
    <property type="protein sequence ID" value="OUD00542.1"/>
    <property type="molecule type" value="Genomic_DNA"/>
</dbReference>
<evidence type="ECO:0000256" key="4">
    <source>
        <dbReference type="PROSITE-ProRule" id="PRU01240"/>
    </source>
</evidence>
<feature type="domain" description="Peptidase S8/S53" evidence="5">
    <location>
        <begin position="220"/>
        <end position="498"/>
    </location>
</feature>
<evidence type="ECO:0000256" key="3">
    <source>
        <dbReference type="ARBA" id="ARBA00022825"/>
    </source>
</evidence>
<dbReference type="PROSITE" id="PS00138">
    <property type="entry name" value="SUBTILASE_SER"/>
    <property type="match status" value="1"/>
</dbReference>
<dbReference type="PROSITE" id="PS00137">
    <property type="entry name" value="SUBTILASE_HIS"/>
    <property type="match status" value="1"/>
</dbReference>
<gene>
    <name evidence="6" type="ORF">CA983_24995</name>
</gene>